<dbReference type="AlphaFoldDB" id="A0AA51NB34"/>
<accession>A0AA51NB34</accession>
<protein>
    <submittedName>
        <fullName evidence="1">Uncharacterized protein</fullName>
    </submittedName>
</protein>
<evidence type="ECO:0000313" key="1">
    <source>
        <dbReference type="EMBL" id="WMN12019.1"/>
    </source>
</evidence>
<keyword evidence="2" id="KW-1185">Reference proteome</keyword>
<name>A0AA51NB34_9BACT</name>
<reference evidence="1 2" key="1">
    <citation type="submission" date="2023-08" db="EMBL/GenBank/DDBJ databases">
        <title>Comparative genomics and taxonomic characterization of three novel marine species of genus Marivirga.</title>
        <authorList>
            <person name="Muhammad N."/>
            <person name="Kim S.-G."/>
        </authorList>
    </citation>
    <scope>NUCLEOTIDE SEQUENCE [LARGE SCALE GENOMIC DNA]</scope>
    <source>
        <strain evidence="1 2">BDSF4-3</strain>
    </source>
</reference>
<dbReference type="EMBL" id="CP129971">
    <property type="protein sequence ID" value="WMN12019.1"/>
    <property type="molecule type" value="Genomic_DNA"/>
</dbReference>
<dbReference type="RefSeq" id="WP_308349814.1">
    <property type="nucleotide sequence ID" value="NZ_CP129971.1"/>
</dbReference>
<evidence type="ECO:0000313" key="2">
    <source>
        <dbReference type="Proteomes" id="UP001230496"/>
    </source>
</evidence>
<dbReference type="Proteomes" id="UP001230496">
    <property type="component" value="Chromosome"/>
</dbReference>
<organism evidence="1 2">
    <name type="scientific">Marivirga salinarum</name>
    <dbReference type="NCBI Taxonomy" id="3059078"/>
    <lineage>
        <taxon>Bacteria</taxon>
        <taxon>Pseudomonadati</taxon>
        <taxon>Bacteroidota</taxon>
        <taxon>Cytophagia</taxon>
        <taxon>Cytophagales</taxon>
        <taxon>Marivirgaceae</taxon>
        <taxon>Marivirga</taxon>
    </lineage>
</organism>
<gene>
    <name evidence="1" type="ORF">QYS49_32100</name>
</gene>
<proteinExistence type="predicted"/>
<dbReference type="KEGG" id="msaa:QYS49_32100"/>
<sequence>MRKYLVIVYVIFVSQISLAQDYLITKNGEKIIVNSVKAKYNKVITSQPFFKGKIEYQIDEIDYYYNTYEGSFYYFIPIGEGKNTYELYKRELEGKIKYYRKVDYNSIYSPNGNINTSTEHVYLEKNGDFKKVLYRGGIPRKKKEKIANLKEFVADDKIAFNEVNSDYFQFNSDYIKSIVNSYNLRAHSFNSALAQDSTNVIFYRVKRRQYKAPLFFKIGGNEYDLVRYDSIQLNIPNGQEIKVCIKNSNDQICRLILPSNYVYNYYELSLDKFGEGSIVRMGRENAAFHLNKIKHKVSKR</sequence>